<evidence type="ECO:0000256" key="1">
    <source>
        <dbReference type="SAM" id="Phobius"/>
    </source>
</evidence>
<gene>
    <name evidence="3" type="ORF">MUB52_02695</name>
</gene>
<sequence length="300" mass="30977">MSSPRLIAAVAALVLFPSLAPSAPVVFSASGADAASIQAEVDAFRDALGALNPNEPENFDGGRRQINWDAAPDAISDPNPFPGDFFNFGAAPRARGIEFRPSENPNAGPQELIADGFQLSSTEASGEPVRFGFEDELGVFSPERLFAPTGGTIFDVLFFDPADQKTPAATRGLGIIFTNVSETYDETGAPTTDAIVNLFLSGQDIGSDAPKLSFNAEASGPGGLSFLGILFDAPVIVGATVQAGFIPFDEATSGAGVVAMDDFIFGEPTVAPVPLPAGVVLLGSALLGGATVGRRRRRTA</sequence>
<feature type="chain" id="PRO_5047136564" evidence="2">
    <location>
        <begin position="24"/>
        <end position="300"/>
    </location>
</feature>
<evidence type="ECO:0000256" key="2">
    <source>
        <dbReference type="SAM" id="SignalP"/>
    </source>
</evidence>
<comment type="caution">
    <text evidence="3">The sequence shown here is derived from an EMBL/GenBank/DDBJ whole genome shotgun (WGS) entry which is preliminary data.</text>
</comment>
<keyword evidence="1" id="KW-1133">Transmembrane helix</keyword>
<organism evidence="3 4">
    <name type="scientific">Roseobacter sinensis</name>
    <dbReference type="NCBI Taxonomy" id="2931391"/>
    <lineage>
        <taxon>Bacteria</taxon>
        <taxon>Pseudomonadati</taxon>
        <taxon>Pseudomonadota</taxon>
        <taxon>Alphaproteobacteria</taxon>
        <taxon>Rhodobacterales</taxon>
        <taxon>Roseobacteraceae</taxon>
        <taxon>Roseobacter</taxon>
    </lineage>
</organism>
<dbReference type="EMBL" id="JALIEB010000001">
    <property type="protein sequence ID" value="MCV3270327.1"/>
    <property type="molecule type" value="Genomic_DNA"/>
</dbReference>
<dbReference type="RefSeq" id="WP_263842643.1">
    <property type="nucleotide sequence ID" value="NZ_JALIEB010000001.1"/>
</dbReference>
<feature type="signal peptide" evidence="2">
    <location>
        <begin position="1"/>
        <end position="23"/>
    </location>
</feature>
<name>A0ABT3B9T1_9RHOB</name>
<feature type="transmembrane region" description="Helical" evidence="1">
    <location>
        <begin position="273"/>
        <end position="293"/>
    </location>
</feature>
<dbReference type="Proteomes" id="UP001208690">
    <property type="component" value="Unassembled WGS sequence"/>
</dbReference>
<evidence type="ECO:0000313" key="3">
    <source>
        <dbReference type="EMBL" id="MCV3270327.1"/>
    </source>
</evidence>
<accession>A0ABT3B9T1</accession>
<keyword evidence="1" id="KW-0812">Transmembrane</keyword>
<keyword evidence="4" id="KW-1185">Reference proteome</keyword>
<keyword evidence="1" id="KW-0472">Membrane</keyword>
<proteinExistence type="predicted"/>
<evidence type="ECO:0000313" key="4">
    <source>
        <dbReference type="Proteomes" id="UP001208690"/>
    </source>
</evidence>
<keyword evidence="2" id="KW-0732">Signal</keyword>
<reference evidence="3 4" key="1">
    <citation type="submission" date="2022-04" db="EMBL/GenBank/DDBJ databases">
        <title>Roseobacter sp. WL0113 is a bacterium isolated from neritic sediment.</title>
        <authorList>
            <person name="Wang L."/>
            <person name="He W."/>
            <person name="Zhang D.-F."/>
        </authorList>
    </citation>
    <scope>NUCLEOTIDE SEQUENCE [LARGE SCALE GENOMIC DNA]</scope>
    <source>
        <strain evidence="3 4">WL0113</strain>
    </source>
</reference>
<protein>
    <submittedName>
        <fullName evidence="3">VPLPA-CTERM sorting domain-containing protein</fullName>
    </submittedName>
</protein>